<dbReference type="GO" id="GO:0015098">
    <property type="term" value="F:molybdate ion transmembrane transporter activity"/>
    <property type="evidence" value="ECO:0007669"/>
    <property type="project" value="InterPro"/>
</dbReference>
<evidence type="ECO:0000256" key="7">
    <source>
        <dbReference type="ARBA" id="ARBA00022967"/>
    </source>
</evidence>
<dbReference type="EMBL" id="BJLF01000004">
    <property type="protein sequence ID" value="GEA50369.1"/>
    <property type="molecule type" value="Genomic_DNA"/>
</dbReference>
<accession>A0A4Y3HT95</accession>
<evidence type="ECO:0000313" key="13">
    <source>
        <dbReference type="Proteomes" id="UP000318717"/>
    </source>
</evidence>
<dbReference type="RefSeq" id="WP_141344760.1">
    <property type="nucleotide sequence ID" value="NZ_BJLF01000004.1"/>
</dbReference>
<evidence type="ECO:0000256" key="9">
    <source>
        <dbReference type="PROSITE-ProRule" id="PRU01213"/>
    </source>
</evidence>
<organism evidence="12 13">
    <name type="scientific">Vibrio inusitatus NBRC 102082</name>
    <dbReference type="NCBI Taxonomy" id="1219070"/>
    <lineage>
        <taxon>Bacteria</taxon>
        <taxon>Pseudomonadati</taxon>
        <taxon>Pseudomonadota</taxon>
        <taxon>Gammaproteobacteria</taxon>
        <taxon>Vibrionales</taxon>
        <taxon>Vibrionaceae</taxon>
        <taxon>Vibrio</taxon>
    </lineage>
</organism>
<dbReference type="Pfam" id="PF00005">
    <property type="entry name" value="ABC_tran"/>
    <property type="match status" value="1"/>
</dbReference>
<keyword evidence="4" id="KW-0997">Cell inner membrane</keyword>
<dbReference type="InterPro" id="IPR008995">
    <property type="entry name" value="Mo/tungstate-bd_C_term_dom"/>
</dbReference>
<keyword evidence="2" id="KW-1003">Cell membrane</keyword>
<feature type="domain" description="Mop" evidence="11">
    <location>
        <begin position="293"/>
        <end position="360"/>
    </location>
</feature>
<dbReference type="PANTHER" id="PTHR43514:SF4">
    <property type="entry name" value="ABC TRANSPORTER I FAMILY MEMBER 10"/>
    <property type="match status" value="1"/>
</dbReference>
<dbReference type="InterPro" id="IPR004606">
    <property type="entry name" value="Mop_domain"/>
</dbReference>
<proteinExistence type="predicted"/>
<evidence type="ECO:0000256" key="6">
    <source>
        <dbReference type="ARBA" id="ARBA00022840"/>
    </source>
</evidence>
<evidence type="ECO:0000256" key="4">
    <source>
        <dbReference type="ARBA" id="ARBA00022519"/>
    </source>
</evidence>
<dbReference type="SUPFAM" id="SSF52540">
    <property type="entry name" value="P-loop containing nucleoside triphosphate hydrolases"/>
    <property type="match status" value="1"/>
</dbReference>
<evidence type="ECO:0000256" key="8">
    <source>
        <dbReference type="ARBA" id="ARBA00023136"/>
    </source>
</evidence>
<evidence type="ECO:0000259" key="10">
    <source>
        <dbReference type="PROSITE" id="PS50893"/>
    </source>
</evidence>
<gene>
    <name evidence="12" type="primary">modC</name>
    <name evidence="12" type="ORF">VIN01S_11730</name>
</gene>
<dbReference type="PROSITE" id="PS50893">
    <property type="entry name" value="ABC_TRANSPORTER_2"/>
    <property type="match status" value="1"/>
</dbReference>
<evidence type="ECO:0000256" key="3">
    <source>
        <dbReference type="ARBA" id="ARBA00022505"/>
    </source>
</evidence>
<keyword evidence="8" id="KW-0472">Membrane</keyword>
<keyword evidence="3 9" id="KW-0500">Molybdenum</keyword>
<sequence length="364" mass="40913">MTLRFSFKHQFDNQSFVIQGEIPSKGVTAVFGRSGSGKSTLLNVLCGLLSPDRGEVTFKESRLLDTEQGINVPVWNRKIAVVFQDARLFPHLSIFDNLLFGSQSKAQNERFKELTTLLGISHLLDSKPNKLSGGERQRVAIARALLSDPELLLMDEPLASLDLPRKREVMHYLNQLTDKIDIPIVYVTHSLEEIMHLADNLLVLETGKVADFGTVEHVWNGDSLALWQEGEQHSALLTAKVSERHPKYAMRKMKVAGHALWVPDQQFENKHNECMRIRIDARDVSVTLSPVAGSSIRNVIPVQLIDIEKLNDHSCLLTLALNEELALKSILTQWATDELKLQKGNRVYAQIKGVSFTQQNLATH</sequence>
<dbReference type="SMART" id="SM00382">
    <property type="entry name" value="AAA"/>
    <property type="match status" value="1"/>
</dbReference>
<dbReference type="InterPro" id="IPR027417">
    <property type="entry name" value="P-loop_NTPase"/>
</dbReference>
<dbReference type="InterPro" id="IPR017871">
    <property type="entry name" value="ABC_transporter-like_CS"/>
</dbReference>
<evidence type="ECO:0000256" key="2">
    <source>
        <dbReference type="ARBA" id="ARBA00022475"/>
    </source>
</evidence>
<dbReference type="Pfam" id="PF03459">
    <property type="entry name" value="TOBE"/>
    <property type="match status" value="1"/>
</dbReference>
<comment type="caution">
    <text evidence="12">The sequence shown here is derived from an EMBL/GenBank/DDBJ whole genome shotgun (WGS) entry which is preliminary data.</text>
</comment>
<dbReference type="PROSITE" id="PS00211">
    <property type="entry name" value="ABC_TRANSPORTER_1"/>
    <property type="match status" value="1"/>
</dbReference>
<protein>
    <submittedName>
        <fullName evidence="12">Molybdenum import ATP-binding protein ModC</fullName>
    </submittedName>
</protein>
<dbReference type="SUPFAM" id="SSF50331">
    <property type="entry name" value="MOP-like"/>
    <property type="match status" value="1"/>
</dbReference>
<evidence type="ECO:0000259" key="11">
    <source>
        <dbReference type="PROSITE" id="PS51866"/>
    </source>
</evidence>
<name>A0A4Y3HT95_9VIBR</name>
<evidence type="ECO:0000313" key="12">
    <source>
        <dbReference type="EMBL" id="GEA50369.1"/>
    </source>
</evidence>
<dbReference type="Gene3D" id="2.40.50.100">
    <property type="match status" value="1"/>
</dbReference>
<dbReference type="InterPro" id="IPR003593">
    <property type="entry name" value="AAA+_ATPase"/>
</dbReference>
<dbReference type="Gene3D" id="3.40.50.300">
    <property type="entry name" value="P-loop containing nucleotide triphosphate hydrolases"/>
    <property type="match status" value="1"/>
</dbReference>
<dbReference type="NCBIfam" id="TIGR02142">
    <property type="entry name" value="modC_ABC"/>
    <property type="match status" value="1"/>
</dbReference>
<evidence type="ECO:0000256" key="1">
    <source>
        <dbReference type="ARBA" id="ARBA00022448"/>
    </source>
</evidence>
<dbReference type="InterPro" id="IPR003439">
    <property type="entry name" value="ABC_transporter-like_ATP-bd"/>
</dbReference>
<dbReference type="PANTHER" id="PTHR43514">
    <property type="entry name" value="ABC TRANSPORTER I FAMILY MEMBER 10"/>
    <property type="match status" value="1"/>
</dbReference>
<evidence type="ECO:0000256" key="5">
    <source>
        <dbReference type="ARBA" id="ARBA00022741"/>
    </source>
</evidence>
<keyword evidence="1" id="KW-0813">Transport</keyword>
<keyword evidence="5" id="KW-0547">Nucleotide-binding</keyword>
<reference evidence="12 13" key="1">
    <citation type="submission" date="2019-06" db="EMBL/GenBank/DDBJ databases">
        <title>Whole genome shotgun sequence of Vibrio inusitatus NBRC 102082.</title>
        <authorList>
            <person name="Hosoyama A."/>
            <person name="Uohara A."/>
            <person name="Ohji S."/>
            <person name="Ichikawa N."/>
        </authorList>
    </citation>
    <scope>NUCLEOTIDE SEQUENCE [LARGE SCALE GENOMIC DNA]</scope>
    <source>
        <strain evidence="12 13">NBRC 102082</strain>
    </source>
</reference>
<dbReference type="Proteomes" id="UP000318717">
    <property type="component" value="Unassembled WGS sequence"/>
</dbReference>
<keyword evidence="6 12" id="KW-0067">ATP-binding</keyword>
<dbReference type="PROSITE" id="PS51866">
    <property type="entry name" value="MOP"/>
    <property type="match status" value="1"/>
</dbReference>
<keyword evidence="13" id="KW-1185">Reference proteome</keyword>
<dbReference type="GO" id="GO:0140359">
    <property type="term" value="F:ABC-type transporter activity"/>
    <property type="evidence" value="ECO:0007669"/>
    <property type="project" value="InterPro"/>
</dbReference>
<dbReference type="AlphaFoldDB" id="A0A4Y3HT95"/>
<feature type="domain" description="ABC transporter" evidence="10">
    <location>
        <begin position="3"/>
        <end position="231"/>
    </location>
</feature>
<dbReference type="InterPro" id="IPR005116">
    <property type="entry name" value="Transp-assoc_OB_typ1"/>
</dbReference>
<dbReference type="InterPro" id="IPR011868">
    <property type="entry name" value="ModC_ABC_ATP-bd"/>
</dbReference>
<dbReference type="OrthoDB" id="9802264at2"/>
<dbReference type="GO" id="GO:0016020">
    <property type="term" value="C:membrane"/>
    <property type="evidence" value="ECO:0007669"/>
    <property type="project" value="InterPro"/>
</dbReference>
<dbReference type="GO" id="GO:0005524">
    <property type="term" value="F:ATP binding"/>
    <property type="evidence" value="ECO:0007669"/>
    <property type="project" value="UniProtKB-KW"/>
</dbReference>
<dbReference type="GO" id="GO:0016887">
    <property type="term" value="F:ATP hydrolysis activity"/>
    <property type="evidence" value="ECO:0007669"/>
    <property type="project" value="InterPro"/>
</dbReference>
<dbReference type="InterPro" id="IPR050334">
    <property type="entry name" value="Molybdenum_import_ModC"/>
</dbReference>
<keyword evidence="7" id="KW-1278">Translocase</keyword>